<dbReference type="AlphaFoldDB" id="A0AAE0LJ13"/>
<dbReference type="EMBL" id="LGRX02001047">
    <property type="protein sequence ID" value="KAK3286998.1"/>
    <property type="molecule type" value="Genomic_DNA"/>
</dbReference>
<accession>A0AAE0LJ13</accession>
<proteinExistence type="predicted"/>
<organism evidence="2 3">
    <name type="scientific">Cymbomonas tetramitiformis</name>
    <dbReference type="NCBI Taxonomy" id="36881"/>
    <lineage>
        <taxon>Eukaryota</taxon>
        <taxon>Viridiplantae</taxon>
        <taxon>Chlorophyta</taxon>
        <taxon>Pyramimonadophyceae</taxon>
        <taxon>Pyramimonadales</taxon>
        <taxon>Pyramimonadaceae</taxon>
        <taxon>Cymbomonas</taxon>
    </lineage>
</organism>
<sequence>MLLSRAAITMTDITLPTLDGAGNNKKCFKILCNKMKVCGPHNLQRAVLYGLGKGGALKNPGLSALIDKNAKQGRSFNGSVKHSQRLAQAQLKRGVKRSKLKSVKRQHAIRWGGVYLMLRQNRLLESDIKVALTGVGSGVCEEIPAFVLPRNSTTTGASADKAVDSDGGISDADGDESDADQVEANERACMEFPLQHRCLGASDWKLGRQMESCLITPYECSQAMQGHQAVGLDKEYVLACATHRTLTADKVEIVSGNEVNESWDEVHADSLPADVKQFRRITAEQIEKRLLTLDDDTLVALKMNPSIDTSEAGPLFIGKSASLELMDAVGMQHG</sequence>
<name>A0AAE0LJ13_9CHLO</name>
<feature type="region of interest" description="Disordered" evidence="1">
    <location>
        <begin position="154"/>
        <end position="181"/>
    </location>
</feature>
<reference evidence="2 3" key="1">
    <citation type="journal article" date="2015" name="Genome Biol. Evol.">
        <title>Comparative Genomics of a Bacterivorous Green Alga Reveals Evolutionary Causalities and Consequences of Phago-Mixotrophic Mode of Nutrition.</title>
        <authorList>
            <person name="Burns J.A."/>
            <person name="Paasch A."/>
            <person name="Narechania A."/>
            <person name="Kim E."/>
        </authorList>
    </citation>
    <scope>NUCLEOTIDE SEQUENCE [LARGE SCALE GENOMIC DNA]</scope>
    <source>
        <strain evidence="2 3">PLY_AMNH</strain>
    </source>
</reference>
<gene>
    <name evidence="2" type="ORF">CYMTET_5470</name>
</gene>
<comment type="caution">
    <text evidence="2">The sequence shown here is derived from an EMBL/GenBank/DDBJ whole genome shotgun (WGS) entry which is preliminary data.</text>
</comment>
<feature type="compositionally biased region" description="Acidic residues" evidence="1">
    <location>
        <begin position="172"/>
        <end position="181"/>
    </location>
</feature>
<evidence type="ECO:0000313" key="3">
    <source>
        <dbReference type="Proteomes" id="UP001190700"/>
    </source>
</evidence>
<evidence type="ECO:0000256" key="1">
    <source>
        <dbReference type="SAM" id="MobiDB-lite"/>
    </source>
</evidence>
<protein>
    <submittedName>
        <fullName evidence="2">Uncharacterized protein</fullName>
    </submittedName>
</protein>
<dbReference type="Proteomes" id="UP001190700">
    <property type="component" value="Unassembled WGS sequence"/>
</dbReference>
<keyword evidence="3" id="KW-1185">Reference proteome</keyword>
<evidence type="ECO:0000313" key="2">
    <source>
        <dbReference type="EMBL" id="KAK3286998.1"/>
    </source>
</evidence>